<feature type="transmembrane region" description="Helical" evidence="17">
    <location>
        <begin position="485"/>
        <end position="507"/>
    </location>
</feature>
<dbReference type="InterPro" id="IPR002131">
    <property type="entry name" value="Gphrmn_rcpt_fam"/>
</dbReference>
<comment type="subcellular location">
    <subcellularLocation>
        <location evidence="1 17">Cell membrane</location>
        <topology evidence="1 17">Multi-pass membrane protein</topology>
    </subcellularLocation>
</comment>
<dbReference type="STRING" id="9244.A0A091J3Z6"/>
<dbReference type="AlphaFoldDB" id="A0A091J3Z6"/>
<evidence type="ECO:0000256" key="13">
    <source>
        <dbReference type="ARBA" id="ARBA00023170"/>
    </source>
</evidence>
<dbReference type="PRINTS" id="PR00373">
    <property type="entry name" value="GLYCHORMONER"/>
</dbReference>
<keyword evidence="20" id="KW-1185">Reference proteome</keyword>
<dbReference type="Gene3D" id="1.20.1070.10">
    <property type="entry name" value="Rhodopsin 7-helix transmembrane proteins"/>
    <property type="match status" value="1"/>
</dbReference>
<keyword evidence="14" id="KW-0325">Glycoprotein</keyword>
<feature type="transmembrane region" description="Helical" evidence="17">
    <location>
        <begin position="310"/>
        <end position="334"/>
    </location>
</feature>
<dbReference type="Pfam" id="PF00001">
    <property type="entry name" value="7tm_1"/>
    <property type="match status" value="1"/>
</dbReference>
<dbReference type="SUPFAM" id="SSF81321">
    <property type="entry name" value="Family A G protein-coupled receptor-like"/>
    <property type="match status" value="1"/>
</dbReference>
<evidence type="ECO:0000256" key="2">
    <source>
        <dbReference type="ARBA" id="ARBA00021226"/>
    </source>
</evidence>
<dbReference type="GO" id="GO:0004963">
    <property type="term" value="F:follicle-stimulating hormone receptor activity"/>
    <property type="evidence" value="ECO:0007669"/>
    <property type="project" value="InterPro"/>
</dbReference>
<evidence type="ECO:0000256" key="3">
    <source>
        <dbReference type="ARBA" id="ARBA00022475"/>
    </source>
</evidence>
<feature type="transmembrane region" description="Helical" evidence="17">
    <location>
        <begin position="354"/>
        <end position="375"/>
    </location>
</feature>
<feature type="transmembrane region" description="Helical" evidence="17">
    <location>
        <begin position="439"/>
        <end position="464"/>
    </location>
</feature>
<keyword evidence="9 17" id="KW-1133">Transmembrane helix</keyword>
<dbReference type="PRINTS" id="PR00237">
    <property type="entry name" value="GPCRRHODOPSN"/>
</dbReference>
<feature type="non-terminal residue" evidence="19">
    <location>
        <position position="1"/>
    </location>
</feature>
<evidence type="ECO:0000259" key="18">
    <source>
        <dbReference type="PROSITE" id="PS50262"/>
    </source>
</evidence>
<keyword evidence="12" id="KW-1015">Disulfide bond</keyword>
<dbReference type="InterPro" id="IPR002272">
    <property type="entry name" value="FSH_rcpt"/>
</dbReference>
<name>A0A091J3Z6_CALAN</name>
<evidence type="ECO:0000256" key="5">
    <source>
        <dbReference type="ARBA" id="ARBA00022614"/>
    </source>
</evidence>
<dbReference type="PROSITE" id="PS00237">
    <property type="entry name" value="G_PROTEIN_RECEP_F1_1"/>
    <property type="match status" value="1"/>
</dbReference>
<dbReference type="Proteomes" id="UP000054308">
    <property type="component" value="Unassembled WGS sequence"/>
</dbReference>
<dbReference type="Gene3D" id="3.80.10.10">
    <property type="entry name" value="Ribonuclease Inhibitor"/>
    <property type="match status" value="1"/>
</dbReference>
<evidence type="ECO:0000313" key="20">
    <source>
        <dbReference type="Proteomes" id="UP000054308"/>
    </source>
</evidence>
<dbReference type="GO" id="GO:0008528">
    <property type="term" value="F:G protein-coupled peptide receptor activity"/>
    <property type="evidence" value="ECO:0007669"/>
    <property type="project" value="TreeGrafter"/>
</dbReference>
<evidence type="ECO:0000256" key="6">
    <source>
        <dbReference type="ARBA" id="ARBA00022692"/>
    </source>
</evidence>
<keyword evidence="10 17" id="KW-0297">G-protein coupled receptor</keyword>
<gene>
    <name evidence="17" type="primary">FSHR</name>
    <name evidence="19" type="ORF">N300_13470</name>
</gene>
<evidence type="ECO:0000256" key="10">
    <source>
        <dbReference type="ARBA" id="ARBA00023040"/>
    </source>
</evidence>
<dbReference type="PANTHER" id="PTHR24372">
    <property type="entry name" value="GLYCOPROTEIN HORMONE RECEPTOR"/>
    <property type="match status" value="1"/>
</dbReference>
<keyword evidence="4" id="KW-0597">Phosphoprotein</keyword>
<dbReference type="EMBL" id="KL218535">
    <property type="protein sequence ID" value="KFP06521.1"/>
    <property type="molecule type" value="Genomic_DNA"/>
</dbReference>
<evidence type="ECO:0000256" key="4">
    <source>
        <dbReference type="ARBA" id="ARBA00022553"/>
    </source>
</evidence>
<feature type="non-terminal residue" evidence="19">
    <location>
        <position position="565"/>
    </location>
</feature>
<dbReference type="Pfam" id="PF12369">
    <property type="entry name" value="GnHR_trans"/>
    <property type="match status" value="1"/>
</dbReference>
<dbReference type="InterPro" id="IPR024635">
    <property type="entry name" value="GnHR_TM"/>
</dbReference>
<dbReference type="PRINTS" id="PR01143">
    <property type="entry name" value="FSHRECEPTOR"/>
</dbReference>
<dbReference type="InterPro" id="IPR000276">
    <property type="entry name" value="GPCR_Rhodpsn"/>
</dbReference>
<dbReference type="FunFam" id="1.20.1070.10:FF:000019">
    <property type="entry name" value="Lutropin-choriogonadotropic hormone receptor"/>
    <property type="match status" value="1"/>
</dbReference>
<dbReference type="GO" id="GO:0008584">
    <property type="term" value="P:male gonad development"/>
    <property type="evidence" value="ECO:0007669"/>
    <property type="project" value="TreeGrafter"/>
</dbReference>
<evidence type="ECO:0000256" key="8">
    <source>
        <dbReference type="ARBA" id="ARBA00022737"/>
    </source>
</evidence>
<evidence type="ECO:0000256" key="9">
    <source>
        <dbReference type="ARBA" id="ARBA00022989"/>
    </source>
</evidence>
<dbReference type="InterPro" id="IPR032675">
    <property type="entry name" value="LRR_dom_sf"/>
</dbReference>
<protein>
    <recommendedName>
        <fullName evidence="2 17">Follicle-stimulating hormone receptor</fullName>
    </recommendedName>
    <alternativeName>
        <fullName evidence="16 17">Follitropin receptor</fullName>
    </alternativeName>
</protein>
<comment type="similarity">
    <text evidence="17">Belongs to the G-protein coupled receptor 1 family. FSH/LSH/TSH subfamily.</text>
</comment>
<keyword evidence="7" id="KW-0732">Signal</keyword>
<dbReference type="GO" id="GO:0005886">
    <property type="term" value="C:plasma membrane"/>
    <property type="evidence" value="ECO:0007669"/>
    <property type="project" value="UniProtKB-SubCell"/>
</dbReference>
<keyword evidence="11 17" id="KW-0472">Membrane</keyword>
<feature type="transmembrane region" description="Helical" evidence="17">
    <location>
        <begin position="396"/>
        <end position="419"/>
    </location>
</feature>
<feature type="transmembrane region" description="Helical" evidence="17">
    <location>
        <begin position="277"/>
        <end position="298"/>
    </location>
</feature>
<evidence type="ECO:0000256" key="12">
    <source>
        <dbReference type="ARBA" id="ARBA00023157"/>
    </source>
</evidence>
<dbReference type="InterPro" id="IPR017452">
    <property type="entry name" value="GPCR_Rhodpsn_7TM"/>
</dbReference>
<reference evidence="19 20" key="1">
    <citation type="submission" date="2014-04" db="EMBL/GenBank/DDBJ databases">
        <title>Genome evolution of avian class.</title>
        <authorList>
            <person name="Zhang G."/>
            <person name="Li C."/>
        </authorList>
    </citation>
    <scope>NUCLEOTIDE SEQUENCE [LARGE SCALE GENOMIC DNA]</scope>
    <source>
        <strain evidence="19">BGI_N300</strain>
    </source>
</reference>
<dbReference type="PANTHER" id="PTHR24372:SF5">
    <property type="entry name" value="FOLLICLE-STIMULATING HORMONE RECEPTOR"/>
    <property type="match status" value="1"/>
</dbReference>
<dbReference type="PROSITE" id="PS50262">
    <property type="entry name" value="G_PROTEIN_RECEP_F1_2"/>
    <property type="match status" value="1"/>
</dbReference>
<keyword evidence="5" id="KW-0433">Leucine-rich repeat</keyword>
<proteinExistence type="inferred from homology"/>
<evidence type="ECO:0000256" key="17">
    <source>
        <dbReference type="RuleBase" id="RU361222"/>
    </source>
</evidence>
<dbReference type="GO" id="GO:0009755">
    <property type="term" value="P:hormone-mediated signaling pathway"/>
    <property type="evidence" value="ECO:0007669"/>
    <property type="project" value="TreeGrafter"/>
</dbReference>
<comment type="function">
    <text evidence="17">G protein-coupled receptor for follitropin, the follicle-stimulating hormone. Through cAMP production activates the downstream PI3K-AKT and ERK1/ERK2 signaling pathways.</text>
</comment>
<dbReference type="SUPFAM" id="SSF52058">
    <property type="entry name" value="L domain-like"/>
    <property type="match status" value="1"/>
</dbReference>
<dbReference type="GO" id="GO:0007189">
    <property type="term" value="P:adenylate cyclase-activating G protein-coupled receptor signaling pathway"/>
    <property type="evidence" value="ECO:0007669"/>
    <property type="project" value="TreeGrafter"/>
</dbReference>
<evidence type="ECO:0000256" key="14">
    <source>
        <dbReference type="ARBA" id="ARBA00023180"/>
    </source>
</evidence>
<feature type="transmembrane region" description="Helical" evidence="17">
    <location>
        <begin position="519"/>
        <end position="539"/>
    </location>
</feature>
<dbReference type="CDD" id="cd15360">
    <property type="entry name" value="7tmA_FSH-R"/>
    <property type="match status" value="1"/>
</dbReference>
<keyword evidence="8" id="KW-0677">Repeat</keyword>
<evidence type="ECO:0000256" key="1">
    <source>
        <dbReference type="ARBA" id="ARBA00004651"/>
    </source>
</evidence>
<keyword evidence="15 17" id="KW-0807">Transducer</keyword>
<accession>A0A091J3Z6</accession>
<sequence length="565" mass="64410">NLVYIDQDAFQHLPNLRYLLISNTGLRILPAVHNVLSFQKVLLDIQDNINIRTIKKNSFMGLSSESVILWLNKNGIREIENHAFNGTYLDELNLSDNHNLETLPNEVFHGANGPVVLDISRTRISFLPSHGLELIKMLRARSTYNLKKLPDLSKFRSLIEANFTYPSHCCAFTNWKRQKSLQNLLFSRMNTAQLPHPDIAGEVFQPPDNFCSPPLEMLHQIHPFYEDYISNYSIGFDPAESEFDYGLCNEIVNVACSPKPDAFNPCEDIMGYTILRVLIWFISILAITGNIVVLIILISSQYKFTVPRFLMCNLAFADLCIGIYLLFIASVDIQTKSQYYNYAIDWQTGAGCNAAGFFTVFASELSVYTLTVITLERWHTITYAMQLDRKVRFHHAVIIMIFGWLFAFTVALLPIFGVSSYMKVSICLPMDIETPFSQAYVIFLLVLNVLAFVIICACYICIYFTVRNPNVISSNSDTKIAKRMAILIFTDFLCMAPISFFAISASLKVPLITVSKSKILLVLFYPINSCANPFLYAIFTKTFRRDFFVLLSKFGCCEMQAQIYR</sequence>
<evidence type="ECO:0000256" key="16">
    <source>
        <dbReference type="ARBA" id="ARBA00030636"/>
    </source>
</evidence>
<evidence type="ECO:0000256" key="15">
    <source>
        <dbReference type="ARBA" id="ARBA00023224"/>
    </source>
</evidence>
<organism evidence="19 20">
    <name type="scientific">Calypte anna</name>
    <name type="common">Anna's hummingbird</name>
    <name type="synonym">Archilochus anna</name>
    <dbReference type="NCBI Taxonomy" id="9244"/>
    <lineage>
        <taxon>Eukaryota</taxon>
        <taxon>Metazoa</taxon>
        <taxon>Chordata</taxon>
        <taxon>Craniata</taxon>
        <taxon>Vertebrata</taxon>
        <taxon>Euteleostomi</taxon>
        <taxon>Archelosauria</taxon>
        <taxon>Archosauria</taxon>
        <taxon>Dinosauria</taxon>
        <taxon>Saurischia</taxon>
        <taxon>Theropoda</taxon>
        <taxon>Coelurosauria</taxon>
        <taxon>Aves</taxon>
        <taxon>Neognathae</taxon>
        <taxon>Neoaves</taxon>
        <taxon>Strisores</taxon>
        <taxon>Apodiformes</taxon>
        <taxon>Trochilidae</taxon>
        <taxon>Calypte</taxon>
    </lineage>
</organism>
<keyword evidence="13 17" id="KW-0675">Receptor</keyword>
<keyword evidence="3 17" id="KW-1003">Cell membrane</keyword>
<evidence type="ECO:0000313" key="19">
    <source>
        <dbReference type="EMBL" id="KFP06521.1"/>
    </source>
</evidence>
<evidence type="ECO:0000256" key="11">
    <source>
        <dbReference type="ARBA" id="ARBA00023136"/>
    </source>
</evidence>
<keyword evidence="6 17" id="KW-0812">Transmembrane</keyword>
<feature type="domain" description="G-protein coupled receptors family 1 profile" evidence="18">
    <location>
        <begin position="289"/>
        <end position="536"/>
    </location>
</feature>
<evidence type="ECO:0000256" key="7">
    <source>
        <dbReference type="ARBA" id="ARBA00022729"/>
    </source>
</evidence>